<dbReference type="PANTHER" id="PTHR10366">
    <property type="entry name" value="NAD DEPENDENT EPIMERASE/DEHYDRATASE"/>
    <property type="match status" value="1"/>
</dbReference>
<comment type="caution">
    <text evidence="4">The sequence shown here is derived from an EMBL/GenBank/DDBJ whole genome shotgun (WGS) entry which is preliminary data.</text>
</comment>
<dbReference type="STRING" id="79200.A0A162AN69"/>
<name>A0A162AN69_DAUCS</name>
<accession>A0A162AN69</accession>
<dbReference type="CDD" id="cd08958">
    <property type="entry name" value="FR_SDR_e"/>
    <property type="match status" value="1"/>
</dbReference>
<reference evidence="4" key="1">
    <citation type="journal article" date="2016" name="Nat. Genet.">
        <title>A high-quality carrot genome assembly provides new insights into carotenoid accumulation and asterid genome evolution.</title>
        <authorList>
            <person name="Iorizzo M."/>
            <person name="Ellison S."/>
            <person name="Senalik D."/>
            <person name="Zeng P."/>
            <person name="Satapoomin P."/>
            <person name="Huang J."/>
            <person name="Bowman M."/>
            <person name="Iovene M."/>
            <person name="Sanseverino W."/>
            <person name="Cavagnaro P."/>
            <person name="Yildiz M."/>
            <person name="Macko-Podgorni A."/>
            <person name="Moranska E."/>
            <person name="Grzebelus E."/>
            <person name="Grzebelus D."/>
            <person name="Ashrafi H."/>
            <person name="Zheng Z."/>
            <person name="Cheng S."/>
            <person name="Spooner D."/>
            <person name="Van Deynze A."/>
            <person name="Simon P."/>
        </authorList>
    </citation>
    <scope>NUCLEOTIDE SEQUENCE [LARGE SCALE GENOMIC DNA]</scope>
    <source>
        <tissue evidence="4">Leaf</tissue>
    </source>
</reference>
<dbReference type="InterPro" id="IPR050425">
    <property type="entry name" value="NAD(P)_dehydrat-like"/>
</dbReference>
<dbReference type="EMBL" id="LNRQ01000003">
    <property type="protein sequence ID" value="KZN03523.1"/>
    <property type="molecule type" value="Genomic_DNA"/>
</dbReference>
<feature type="domain" description="NAD-dependent epimerase/dehydratase" evidence="3">
    <location>
        <begin position="11"/>
        <end position="249"/>
    </location>
</feature>
<keyword evidence="2" id="KW-0560">Oxidoreductase</keyword>
<dbReference type="Gene3D" id="3.40.50.720">
    <property type="entry name" value="NAD(P)-binding Rossmann-like Domain"/>
    <property type="match status" value="1"/>
</dbReference>
<dbReference type="SUPFAM" id="SSF51735">
    <property type="entry name" value="NAD(P)-binding Rossmann-fold domains"/>
    <property type="match status" value="1"/>
</dbReference>
<evidence type="ECO:0000256" key="2">
    <source>
        <dbReference type="ARBA" id="ARBA00023002"/>
    </source>
</evidence>
<protein>
    <recommendedName>
        <fullName evidence="3">NAD-dependent epimerase/dehydratase domain-containing protein</fullName>
    </recommendedName>
</protein>
<dbReference type="OMA" id="PFNWRLV"/>
<keyword evidence="1" id="KW-0521">NADP</keyword>
<dbReference type="Pfam" id="PF01370">
    <property type="entry name" value="Epimerase"/>
    <property type="match status" value="1"/>
</dbReference>
<dbReference type="Gramene" id="KZN03523">
    <property type="protein sequence ID" value="KZN03523"/>
    <property type="gene ID" value="DCAR_012279"/>
</dbReference>
<dbReference type="AlphaFoldDB" id="A0A162AN69"/>
<evidence type="ECO:0000313" key="4">
    <source>
        <dbReference type="EMBL" id="KZN03523.1"/>
    </source>
</evidence>
<dbReference type="FunFam" id="3.40.50.720:FF:000219">
    <property type="entry name" value="Cinnamoyl-CoA reductase 1"/>
    <property type="match status" value="1"/>
</dbReference>
<dbReference type="PANTHER" id="PTHR10366:SF369">
    <property type="entry name" value="CINNAMOYL-COA REDUCTASE-LIKE PROTEIN"/>
    <property type="match status" value="1"/>
</dbReference>
<gene>
    <name evidence="4" type="ORF">DCAR_012279</name>
</gene>
<sequence>MEAKDNTEKTVCVTGGSGFIGSWLVRLLLDRGYTVHATVKNLHDENETKHLQALDEHESDRLRLFQMDLLDYDSIVRAIAGVTGVFHLASPNIIDQVVDPEKEILGPAIQGTKYVLMAAKELGVRRVVITSSNAAIIPNHHWPADVAKNEDCWTDVEYCKQKKLWYSASKTLAEKAAWELAKEISLDVVVVNPGAAMGPIIPPTISASMSVILRLFQGCTETYDDLYMGAVHVKDVALAHILVYENPLATGRHLCIESICHFSDFAAKVAELYPEYQLPRGYQSGVAEIKDAAKKQMDFGLQFTSIEQIIKDSVESLKSKGYQSGVAEIKDAAKKQMDFGLQFTSIEQIIKDSVESLKSKGFLS</sequence>
<dbReference type="GO" id="GO:0016616">
    <property type="term" value="F:oxidoreductase activity, acting on the CH-OH group of donors, NAD or NADP as acceptor"/>
    <property type="evidence" value="ECO:0007669"/>
    <property type="project" value="TreeGrafter"/>
</dbReference>
<evidence type="ECO:0000259" key="3">
    <source>
        <dbReference type="Pfam" id="PF01370"/>
    </source>
</evidence>
<organism evidence="4">
    <name type="scientific">Daucus carota subsp. sativus</name>
    <name type="common">Carrot</name>
    <dbReference type="NCBI Taxonomy" id="79200"/>
    <lineage>
        <taxon>Eukaryota</taxon>
        <taxon>Viridiplantae</taxon>
        <taxon>Streptophyta</taxon>
        <taxon>Embryophyta</taxon>
        <taxon>Tracheophyta</taxon>
        <taxon>Spermatophyta</taxon>
        <taxon>Magnoliopsida</taxon>
        <taxon>eudicotyledons</taxon>
        <taxon>Gunneridae</taxon>
        <taxon>Pentapetalae</taxon>
        <taxon>asterids</taxon>
        <taxon>campanulids</taxon>
        <taxon>Apiales</taxon>
        <taxon>Apiaceae</taxon>
        <taxon>Apioideae</taxon>
        <taxon>Scandiceae</taxon>
        <taxon>Daucinae</taxon>
        <taxon>Daucus</taxon>
        <taxon>Daucus sect. Daucus</taxon>
    </lineage>
</organism>
<dbReference type="InterPro" id="IPR036291">
    <property type="entry name" value="NAD(P)-bd_dom_sf"/>
</dbReference>
<proteinExistence type="predicted"/>
<dbReference type="InterPro" id="IPR001509">
    <property type="entry name" value="Epimerase_deHydtase"/>
</dbReference>
<evidence type="ECO:0000256" key="1">
    <source>
        <dbReference type="ARBA" id="ARBA00022857"/>
    </source>
</evidence>